<organism evidence="1 2">
    <name type="scientific">Rhodopirellula europaea SH398</name>
    <dbReference type="NCBI Taxonomy" id="1263868"/>
    <lineage>
        <taxon>Bacteria</taxon>
        <taxon>Pseudomonadati</taxon>
        <taxon>Planctomycetota</taxon>
        <taxon>Planctomycetia</taxon>
        <taxon>Pirellulales</taxon>
        <taxon>Pirellulaceae</taxon>
        <taxon>Rhodopirellula</taxon>
    </lineage>
</organism>
<comment type="caution">
    <text evidence="1">The sequence shown here is derived from an EMBL/GenBank/DDBJ whole genome shotgun (WGS) entry which is preliminary data.</text>
</comment>
<protein>
    <submittedName>
        <fullName evidence="1">Uncharacterized protein</fullName>
    </submittedName>
</protein>
<dbReference type="AlphaFoldDB" id="M5S1N8"/>
<dbReference type="PATRIC" id="fig|1263868.3.peg.4292"/>
<reference evidence="1 2" key="1">
    <citation type="journal article" date="2013" name="Mar. Genomics">
        <title>Expression of sulfatases in Rhodopirellula baltica and the diversity of sulfatases in the genus Rhodopirellula.</title>
        <authorList>
            <person name="Wegner C.E."/>
            <person name="Richter-Heitmann T."/>
            <person name="Klindworth A."/>
            <person name="Klockow C."/>
            <person name="Richter M."/>
            <person name="Achstetter T."/>
            <person name="Glockner F.O."/>
            <person name="Harder J."/>
        </authorList>
    </citation>
    <scope>NUCLEOTIDE SEQUENCE [LARGE SCALE GENOMIC DNA]</scope>
    <source>
        <strain evidence="1 2">SH398</strain>
    </source>
</reference>
<proteinExistence type="predicted"/>
<evidence type="ECO:0000313" key="2">
    <source>
        <dbReference type="Proteomes" id="UP000011996"/>
    </source>
</evidence>
<dbReference type="STRING" id="1263868.RESH_03970"/>
<dbReference type="Proteomes" id="UP000011996">
    <property type="component" value="Unassembled WGS sequence"/>
</dbReference>
<accession>M5S1N8</accession>
<dbReference type="EMBL" id="ANOF01000125">
    <property type="protein sequence ID" value="EMI25470.1"/>
    <property type="molecule type" value="Genomic_DNA"/>
</dbReference>
<evidence type="ECO:0000313" key="1">
    <source>
        <dbReference type="EMBL" id="EMI25470.1"/>
    </source>
</evidence>
<gene>
    <name evidence="1" type="ORF">RESH_03970</name>
</gene>
<name>M5S1N8_9BACT</name>
<sequence length="48" mass="5388">MSSPIFSRLPVQSIRRLDRTVGSWAKCRVLAGSASSRVRKANEEKWLG</sequence>